<name>A0AAX6HRY5_IRIPA</name>
<comment type="caution">
    <text evidence="1">The sequence shown here is derived from an EMBL/GenBank/DDBJ whole genome shotgun (WGS) entry which is preliminary data.</text>
</comment>
<gene>
    <name evidence="1" type="ORF">M6B38_117190</name>
</gene>
<keyword evidence="2" id="KW-1185">Reference proteome</keyword>
<reference evidence="1" key="2">
    <citation type="submission" date="2023-04" db="EMBL/GenBank/DDBJ databases">
        <authorList>
            <person name="Bruccoleri R.E."/>
            <person name="Oakeley E.J."/>
            <person name="Faust A.-M."/>
            <person name="Dessus-Babus S."/>
            <person name="Altorfer M."/>
            <person name="Burckhardt D."/>
            <person name="Oertli M."/>
            <person name="Naumann U."/>
            <person name="Petersen F."/>
            <person name="Wong J."/>
        </authorList>
    </citation>
    <scope>NUCLEOTIDE SEQUENCE</scope>
    <source>
        <strain evidence="1">GSM-AAB239-AS_SAM_17_03QT</strain>
        <tissue evidence="1">Leaf</tissue>
    </source>
</reference>
<dbReference type="Proteomes" id="UP001140949">
    <property type="component" value="Unassembled WGS sequence"/>
</dbReference>
<organism evidence="1 2">
    <name type="scientific">Iris pallida</name>
    <name type="common">Sweet iris</name>
    <dbReference type="NCBI Taxonomy" id="29817"/>
    <lineage>
        <taxon>Eukaryota</taxon>
        <taxon>Viridiplantae</taxon>
        <taxon>Streptophyta</taxon>
        <taxon>Embryophyta</taxon>
        <taxon>Tracheophyta</taxon>
        <taxon>Spermatophyta</taxon>
        <taxon>Magnoliopsida</taxon>
        <taxon>Liliopsida</taxon>
        <taxon>Asparagales</taxon>
        <taxon>Iridaceae</taxon>
        <taxon>Iridoideae</taxon>
        <taxon>Irideae</taxon>
        <taxon>Iris</taxon>
    </lineage>
</organism>
<protein>
    <submittedName>
        <fullName evidence="1">Trans-resveratrol di-O-methyltransferase-like</fullName>
    </submittedName>
</protein>
<dbReference type="AlphaFoldDB" id="A0AAX6HRY5"/>
<dbReference type="EMBL" id="JANAVB010006993">
    <property type="protein sequence ID" value="KAJ6843836.1"/>
    <property type="molecule type" value="Genomic_DNA"/>
</dbReference>
<reference evidence="1" key="1">
    <citation type="journal article" date="2023" name="GigaByte">
        <title>Genome assembly of the bearded iris, Iris pallida Lam.</title>
        <authorList>
            <person name="Bruccoleri R.E."/>
            <person name="Oakeley E.J."/>
            <person name="Faust A.M.E."/>
            <person name="Altorfer M."/>
            <person name="Dessus-Babus S."/>
            <person name="Burckhardt D."/>
            <person name="Oertli M."/>
            <person name="Naumann U."/>
            <person name="Petersen F."/>
            <person name="Wong J."/>
        </authorList>
    </citation>
    <scope>NUCLEOTIDE SEQUENCE</scope>
    <source>
        <strain evidence="1">GSM-AAB239-AS_SAM_17_03QT</strain>
    </source>
</reference>
<evidence type="ECO:0000313" key="2">
    <source>
        <dbReference type="Proteomes" id="UP001140949"/>
    </source>
</evidence>
<sequence length="58" mass="6610">MEGALQCGWIQRVQDTACTGTTFDHRDISLKSVRLRTANNHPRCFGLCNRALMHFFLA</sequence>
<evidence type="ECO:0000313" key="1">
    <source>
        <dbReference type="EMBL" id="KAJ6843836.1"/>
    </source>
</evidence>
<proteinExistence type="predicted"/>
<accession>A0AAX6HRY5</accession>